<dbReference type="GeneID" id="24097426"/>
<name>J4GPJ2_9APHY</name>
<evidence type="ECO:0008006" key="4">
    <source>
        <dbReference type="Google" id="ProtNLM"/>
    </source>
</evidence>
<feature type="compositionally biased region" description="Basic and acidic residues" evidence="1">
    <location>
        <begin position="62"/>
        <end position="72"/>
    </location>
</feature>
<organism evidence="2 3">
    <name type="scientific">Fibroporia radiculosa</name>
    <dbReference type="NCBI Taxonomy" id="599839"/>
    <lineage>
        <taxon>Eukaryota</taxon>
        <taxon>Fungi</taxon>
        <taxon>Dikarya</taxon>
        <taxon>Basidiomycota</taxon>
        <taxon>Agaricomycotina</taxon>
        <taxon>Agaricomycetes</taxon>
        <taxon>Polyporales</taxon>
        <taxon>Fibroporiaceae</taxon>
        <taxon>Fibroporia</taxon>
    </lineage>
</organism>
<dbReference type="AlphaFoldDB" id="J4GPJ2"/>
<dbReference type="PANTHER" id="PTHR40460:SF1">
    <property type="entry name" value="CSBD-LIKE DOMAIN-CONTAINING PROTEIN"/>
    <property type="match status" value="1"/>
</dbReference>
<dbReference type="STRING" id="599839.J4GPJ2"/>
<dbReference type="EMBL" id="HE797085">
    <property type="protein sequence ID" value="CCM02515.1"/>
    <property type="molecule type" value="Genomic_DNA"/>
</dbReference>
<keyword evidence="3" id="KW-1185">Reference proteome</keyword>
<evidence type="ECO:0000313" key="3">
    <source>
        <dbReference type="Proteomes" id="UP000006352"/>
    </source>
</evidence>
<proteinExistence type="predicted"/>
<dbReference type="InParanoid" id="J4GPJ2"/>
<gene>
    <name evidence="2" type="ORF">FIBRA_04617</name>
</gene>
<accession>J4GPJ2</accession>
<evidence type="ECO:0000256" key="1">
    <source>
        <dbReference type="SAM" id="MobiDB-lite"/>
    </source>
</evidence>
<evidence type="ECO:0000313" key="2">
    <source>
        <dbReference type="EMBL" id="CCM02515.1"/>
    </source>
</evidence>
<dbReference type="Proteomes" id="UP000006352">
    <property type="component" value="Unassembled WGS sequence"/>
</dbReference>
<feature type="region of interest" description="Disordered" evidence="1">
    <location>
        <begin position="62"/>
        <end position="102"/>
    </location>
</feature>
<dbReference type="OrthoDB" id="9999611at2759"/>
<dbReference type="HOGENOM" id="CLU_167733_0_0_1"/>
<reference evidence="2 3" key="1">
    <citation type="journal article" date="2012" name="Appl. Environ. Microbiol.">
        <title>Short-read sequencing for genomic analysis of the brown rot fungus Fibroporia radiculosa.</title>
        <authorList>
            <person name="Tang J.D."/>
            <person name="Perkins A.D."/>
            <person name="Sonstegard T.S."/>
            <person name="Schroeder S.G."/>
            <person name="Burgess S.C."/>
            <person name="Diehl S.V."/>
        </authorList>
    </citation>
    <scope>NUCLEOTIDE SEQUENCE [LARGE SCALE GENOMIC DNA]</scope>
    <source>
        <strain evidence="2 3">TFFH 294</strain>
    </source>
</reference>
<protein>
    <recommendedName>
        <fullName evidence="4">CsbD-like domain-containing protein</fullName>
    </recommendedName>
</protein>
<dbReference type="PANTHER" id="PTHR40460">
    <property type="entry name" value="CHROMOSOME 1, WHOLE GENOME SHOTGUN SEQUENCE"/>
    <property type="match status" value="1"/>
</dbReference>
<sequence>MSTNTGEPNKTTGQYHSVKGTAVETMGNFMGSESWQQSGKDEHNQGEAEYKAAQAKGYAEGTMDRLGGKKDAVVGAVSGDRSQETTGNLRQDKGETQQNMNA</sequence>
<dbReference type="RefSeq" id="XP_012181798.1">
    <property type="nucleotide sequence ID" value="XM_012326408.1"/>
</dbReference>